<keyword evidence="1" id="KW-0472">Membrane</keyword>
<sequence>MWVASCIILIGAISLACSLVLVFALDDDKEYKDKTIFLLKIVIISLLLLAIGISGRIYIHHNQISKIKAIIAKEYPDAVDFKIDKDRPLGGKFDYNGAKYIFKEIEAIKGKNILYISQDGQKSDDVKIINMND</sequence>
<dbReference type="RefSeq" id="WP_117718195.1">
    <property type="nucleotide sequence ID" value="NZ_QSTP01000001.1"/>
</dbReference>
<organism evidence="2 3">
    <name type="scientific">Agathobacter rectalis</name>
    <dbReference type="NCBI Taxonomy" id="39491"/>
    <lineage>
        <taxon>Bacteria</taxon>
        <taxon>Bacillati</taxon>
        <taxon>Bacillota</taxon>
        <taxon>Clostridia</taxon>
        <taxon>Lachnospirales</taxon>
        <taxon>Lachnospiraceae</taxon>
        <taxon>Agathobacter</taxon>
    </lineage>
</organism>
<protein>
    <submittedName>
        <fullName evidence="2">Uncharacterized protein</fullName>
    </submittedName>
</protein>
<evidence type="ECO:0000313" key="3">
    <source>
        <dbReference type="Proteomes" id="UP000260758"/>
    </source>
</evidence>
<gene>
    <name evidence="2" type="ORF">DXB99_02635</name>
</gene>
<feature type="transmembrane region" description="Helical" evidence="1">
    <location>
        <begin position="37"/>
        <end position="59"/>
    </location>
</feature>
<keyword evidence="1" id="KW-0812">Transmembrane</keyword>
<proteinExistence type="predicted"/>
<feature type="transmembrane region" description="Helical" evidence="1">
    <location>
        <begin position="7"/>
        <end position="25"/>
    </location>
</feature>
<reference evidence="2 3" key="1">
    <citation type="submission" date="2018-08" db="EMBL/GenBank/DDBJ databases">
        <title>A genome reference for cultivated species of the human gut microbiota.</title>
        <authorList>
            <person name="Zou Y."/>
            <person name="Xue W."/>
            <person name="Luo G."/>
        </authorList>
    </citation>
    <scope>NUCLEOTIDE SEQUENCE [LARGE SCALE GENOMIC DNA]</scope>
    <source>
        <strain evidence="2 3">OM07-13</strain>
    </source>
</reference>
<keyword evidence="1" id="KW-1133">Transmembrane helix</keyword>
<evidence type="ECO:0000313" key="2">
    <source>
        <dbReference type="EMBL" id="RGM75437.1"/>
    </source>
</evidence>
<name>A0A3E4YKY6_9FIRM</name>
<dbReference type="EMBL" id="QSTP01000001">
    <property type="protein sequence ID" value="RGM75437.1"/>
    <property type="molecule type" value="Genomic_DNA"/>
</dbReference>
<dbReference type="AlphaFoldDB" id="A0A3E4YKY6"/>
<comment type="caution">
    <text evidence="2">The sequence shown here is derived from an EMBL/GenBank/DDBJ whole genome shotgun (WGS) entry which is preliminary data.</text>
</comment>
<accession>A0A3E4YKY6</accession>
<evidence type="ECO:0000256" key="1">
    <source>
        <dbReference type="SAM" id="Phobius"/>
    </source>
</evidence>
<dbReference type="Proteomes" id="UP000260758">
    <property type="component" value="Unassembled WGS sequence"/>
</dbReference>